<protein>
    <submittedName>
        <fullName evidence="2">Uncharacterized protein</fullName>
    </submittedName>
</protein>
<evidence type="ECO:0000313" key="3">
    <source>
        <dbReference type="Proteomes" id="UP000307440"/>
    </source>
</evidence>
<feature type="region of interest" description="Disordered" evidence="1">
    <location>
        <begin position="226"/>
        <end position="250"/>
    </location>
</feature>
<sequence length="268" mass="30097">MKPTPDLNWRPYEFQQPRVRPLQSPRPSPSTQTRKGAPRKVMQRVWMDPSCSQRQRPRCRREAVALHKGMHHISISRVIHVHNDNDPLYLSCEPNNPGTRMQSNASAGAGSRPVERMYHVTHGHTKFSTLVKIKLELARSTKCSQKRVKGSLRTSGDSTGPMIALVELTQAQAVDGFPSSLPSLVPVPLAIVLLDSTAVRGGTQQETGAPVRAYQKVAGRWIMEKESESRGRRVQEAPCHRGHRTQGQGYHADRVLQKDLLMRIRSIE</sequence>
<keyword evidence="3" id="KW-1185">Reference proteome</keyword>
<accession>A0A5C3KZZ6</accession>
<proteinExistence type="predicted"/>
<dbReference type="Proteomes" id="UP000307440">
    <property type="component" value="Unassembled WGS sequence"/>
</dbReference>
<dbReference type="AlphaFoldDB" id="A0A5C3KZZ6"/>
<feature type="compositionally biased region" description="Basic and acidic residues" evidence="1">
    <location>
        <begin position="226"/>
        <end position="239"/>
    </location>
</feature>
<evidence type="ECO:0000256" key="1">
    <source>
        <dbReference type="SAM" id="MobiDB-lite"/>
    </source>
</evidence>
<evidence type="ECO:0000313" key="2">
    <source>
        <dbReference type="EMBL" id="TFK21538.1"/>
    </source>
</evidence>
<organism evidence="2 3">
    <name type="scientific">Coprinopsis marcescibilis</name>
    <name type="common">Agaric fungus</name>
    <name type="synonym">Psathyrella marcescibilis</name>
    <dbReference type="NCBI Taxonomy" id="230819"/>
    <lineage>
        <taxon>Eukaryota</taxon>
        <taxon>Fungi</taxon>
        <taxon>Dikarya</taxon>
        <taxon>Basidiomycota</taxon>
        <taxon>Agaricomycotina</taxon>
        <taxon>Agaricomycetes</taxon>
        <taxon>Agaricomycetidae</taxon>
        <taxon>Agaricales</taxon>
        <taxon>Agaricineae</taxon>
        <taxon>Psathyrellaceae</taxon>
        <taxon>Coprinopsis</taxon>
    </lineage>
</organism>
<gene>
    <name evidence="2" type="ORF">FA15DRAFT_658219</name>
</gene>
<dbReference type="EMBL" id="ML210265">
    <property type="protein sequence ID" value="TFK21538.1"/>
    <property type="molecule type" value="Genomic_DNA"/>
</dbReference>
<feature type="region of interest" description="Disordered" evidence="1">
    <location>
        <begin position="1"/>
        <end position="41"/>
    </location>
</feature>
<reference evidence="2 3" key="1">
    <citation type="journal article" date="2019" name="Nat. Ecol. Evol.">
        <title>Megaphylogeny resolves global patterns of mushroom evolution.</title>
        <authorList>
            <person name="Varga T."/>
            <person name="Krizsan K."/>
            <person name="Foldi C."/>
            <person name="Dima B."/>
            <person name="Sanchez-Garcia M."/>
            <person name="Sanchez-Ramirez S."/>
            <person name="Szollosi G.J."/>
            <person name="Szarkandi J.G."/>
            <person name="Papp V."/>
            <person name="Albert L."/>
            <person name="Andreopoulos W."/>
            <person name="Angelini C."/>
            <person name="Antonin V."/>
            <person name="Barry K.W."/>
            <person name="Bougher N.L."/>
            <person name="Buchanan P."/>
            <person name="Buyck B."/>
            <person name="Bense V."/>
            <person name="Catcheside P."/>
            <person name="Chovatia M."/>
            <person name="Cooper J."/>
            <person name="Damon W."/>
            <person name="Desjardin D."/>
            <person name="Finy P."/>
            <person name="Geml J."/>
            <person name="Haridas S."/>
            <person name="Hughes K."/>
            <person name="Justo A."/>
            <person name="Karasinski D."/>
            <person name="Kautmanova I."/>
            <person name="Kiss B."/>
            <person name="Kocsube S."/>
            <person name="Kotiranta H."/>
            <person name="LaButti K.M."/>
            <person name="Lechner B.E."/>
            <person name="Liimatainen K."/>
            <person name="Lipzen A."/>
            <person name="Lukacs Z."/>
            <person name="Mihaltcheva S."/>
            <person name="Morgado L.N."/>
            <person name="Niskanen T."/>
            <person name="Noordeloos M.E."/>
            <person name="Ohm R.A."/>
            <person name="Ortiz-Santana B."/>
            <person name="Ovrebo C."/>
            <person name="Racz N."/>
            <person name="Riley R."/>
            <person name="Savchenko A."/>
            <person name="Shiryaev A."/>
            <person name="Soop K."/>
            <person name="Spirin V."/>
            <person name="Szebenyi C."/>
            <person name="Tomsovsky M."/>
            <person name="Tulloss R.E."/>
            <person name="Uehling J."/>
            <person name="Grigoriev I.V."/>
            <person name="Vagvolgyi C."/>
            <person name="Papp T."/>
            <person name="Martin F.M."/>
            <person name="Miettinen O."/>
            <person name="Hibbett D.S."/>
            <person name="Nagy L.G."/>
        </authorList>
    </citation>
    <scope>NUCLEOTIDE SEQUENCE [LARGE SCALE GENOMIC DNA]</scope>
    <source>
        <strain evidence="2 3">CBS 121175</strain>
    </source>
</reference>
<name>A0A5C3KZZ6_COPMA</name>